<evidence type="ECO:0000256" key="1">
    <source>
        <dbReference type="SAM" id="MobiDB-lite"/>
    </source>
</evidence>
<dbReference type="EMBL" id="QXFT01000935">
    <property type="protein sequence ID" value="KAE9332989.1"/>
    <property type="molecule type" value="Genomic_DNA"/>
</dbReference>
<dbReference type="EMBL" id="QXFV01001160">
    <property type="protein sequence ID" value="KAE9013398.1"/>
    <property type="molecule type" value="Genomic_DNA"/>
</dbReference>
<evidence type="ECO:0000313" key="5">
    <source>
        <dbReference type="Proteomes" id="UP000429607"/>
    </source>
</evidence>
<reference evidence="5 7" key="1">
    <citation type="submission" date="2018-09" db="EMBL/GenBank/DDBJ databases">
        <title>Genomic investigation of the strawberry pathogen Phytophthora fragariae indicates pathogenicity is determined by transcriptional variation in three key races.</title>
        <authorList>
            <person name="Adams T.M."/>
            <person name="Armitage A.D."/>
            <person name="Sobczyk M.K."/>
            <person name="Bates H.J."/>
            <person name="Dunwell J.M."/>
            <person name="Nellist C.F."/>
            <person name="Harrison R.J."/>
        </authorList>
    </citation>
    <scope>NUCLEOTIDE SEQUENCE [LARGE SCALE GENOMIC DNA]</scope>
    <source>
        <strain evidence="2 5">SCRP249</strain>
        <strain evidence="3 7">SCRP324</strain>
        <strain evidence="4 6">SCRP333</strain>
    </source>
</reference>
<accession>A0A6A3L606</accession>
<protein>
    <submittedName>
        <fullName evidence="2">Uncharacterized protein</fullName>
    </submittedName>
</protein>
<evidence type="ECO:0000313" key="4">
    <source>
        <dbReference type="EMBL" id="KAE9332989.1"/>
    </source>
</evidence>
<dbReference type="OrthoDB" id="121113at2759"/>
<evidence type="ECO:0000313" key="3">
    <source>
        <dbReference type="EMBL" id="KAE9017266.1"/>
    </source>
</evidence>
<comment type="caution">
    <text evidence="2">The sequence shown here is derived from an EMBL/GenBank/DDBJ whole genome shotgun (WGS) entry which is preliminary data.</text>
</comment>
<keyword evidence="6" id="KW-1185">Reference proteome</keyword>
<dbReference type="Proteomes" id="UP000435112">
    <property type="component" value="Unassembled WGS sequence"/>
</dbReference>
<evidence type="ECO:0000313" key="7">
    <source>
        <dbReference type="Proteomes" id="UP000435112"/>
    </source>
</evidence>
<dbReference type="Proteomes" id="UP000429607">
    <property type="component" value="Unassembled WGS sequence"/>
</dbReference>
<dbReference type="EMBL" id="QXFU01000887">
    <property type="protein sequence ID" value="KAE9017266.1"/>
    <property type="molecule type" value="Genomic_DNA"/>
</dbReference>
<organism evidence="2 5">
    <name type="scientific">Phytophthora rubi</name>
    <dbReference type="NCBI Taxonomy" id="129364"/>
    <lineage>
        <taxon>Eukaryota</taxon>
        <taxon>Sar</taxon>
        <taxon>Stramenopiles</taxon>
        <taxon>Oomycota</taxon>
        <taxon>Peronosporomycetes</taxon>
        <taxon>Peronosporales</taxon>
        <taxon>Peronosporaceae</taxon>
        <taxon>Phytophthora</taxon>
    </lineage>
</organism>
<name>A0A6A3L606_9STRA</name>
<feature type="region of interest" description="Disordered" evidence="1">
    <location>
        <begin position="157"/>
        <end position="186"/>
    </location>
</feature>
<feature type="compositionally biased region" description="Basic and acidic residues" evidence="1">
    <location>
        <begin position="167"/>
        <end position="179"/>
    </location>
</feature>
<sequence>MSEEKEEYEKELEERLYPLDEVELKLRMEKNAEQQQELSLDEISLILNIPVETLARTRESSPGELSTPEYWLSWYKKTLAATEEARRANRNFQGAEPAGGKTGWVGAVSLTASDGRDVGGRDVIGDELLQAGCDPVPVTDEVDESVVRGNILICMKSTGTAGSTPKADSDEKDSAETTRVEALPAQ</sequence>
<dbReference type="AlphaFoldDB" id="A0A6A3L606"/>
<dbReference type="Proteomes" id="UP000434957">
    <property type="component" value="Unassembled WGS sequence"/>
</dbReference>
<evidence type="ECO:0000313" key="6">
    <source>
        <dbReference type="Proteomes" id="UP000434957"/>
    </source>
</evidence>
<gene>
    <name evidence="2" type="ORF">PR001_g15425</name>
    <name evidence="3" type="ORF">PR002_g13440</name>
    <name evidence="4" type="ORF">PR003_g14249</name>
</gene>
<proteinExistence type="predicted"/>
<evidence type="ECO:0000313" key="2">
    <source>
        <dbReference type="EMBL" id="KAE9013398.1"/>
    </source>
</evidence>